<protein>
    <recommendedName>
        <fullName evidence="1">Snake toxin/toxin-like domain-containing protein</fullName>
    </recommendedName>
</protein>
<proteinExistence type="predicted"/>
<evidence type="ECO:0000259" key="1">
    <source>
        <dbReference type="Pfam" id="PF00087"/>
    </source>
</evidence>
<dbReference type="Proteomes" id="UP000694569">
    <property type="component" value="Unplaced"/>
</dbReference>
<dbReference type="InterPro" id="IPR045860">
    <property type="entry name" value="Snake_toxin-like_sf"/>
</dbReference>
<keyword evidence="3" id="KW-1185">Reference proteome</keyword>
<dbReference type="OrthoDB" id="9900838at2759"/>
<dbReference type="Gene3D" id="2.10.60.10">
    <property type="entry name" value="CD59"/>
    <property type="match status" value="1"/>
</dbReference>
<evidence type="ECO:0000313" key="3">
    <source>
        <dbReference type="Proteomes" id="UP000694569"/>
    </source>
</evidence>
<sequence length="87" mass="9487">MSVSQSSTAIKLTVMCSVYECITELHSFPFVGDRNVIRDCAENCRPSSPDNLGIVRPTRCCQSDMCNISSEAPSIGAILLIPLLDHQ</sequence>
<dbReference type="SUPFAM" id="SSF57302">
    <property type="entry name" value="Snake toxin-like"/>
    <property type="match status" value="1"/>
</dbReference>
<reference evidence="2" key="2">
    <citation type="submission" date="2025-09" db="UniProtKB">
        <authorList>
            <consortium name="Ensembl"/>
        </authorList>
    </citation>
    <scope>IDENTIFICATION</scope>
</reference>
<accession>A0A8C5MY48</accession>
<reference evidence="2" key="1">
    <citation type="submission" date="2025-08" db="UniProtKB">
        <authorList>
            <consortium name="Ensembl"/>
        </authorList>
    </citation>
    <scope>IDENTIFICATION</scope>
</reference>
<dbReference type="AlphaFoldDB" id="A0A8C5MY48"/>
<feature type="domain" description="Snake toxin/toxin-like" evidence="1">
    <location>
        <begin position="20"/>
        <end position="67"/>
    </location>
</feature>
<dbReference type="Pfam" id="PF00087">
    <property type="entry name" value="Toxin_TOLIP"/>
    <property type="match status" value="1"/>
</dbReference>
<dbReference type="InterPro" id="IPR035076">
    <property type="entry name" value="Toxin/TOLIP"/>
</dbReference>
<dbReference type="Ensembl" id="ENSLLET00000021586.1">
    <property type="protein sequence ID" value="ENSLLEP00000020774.1"/>
    <property type="gene ID" value="ENSLLEG00000013143.1"/>
</dbReference>
<name>A0A8C5MY48_9ANUR</name>
<organism evidence="2 3">
    <name type="scientific">Leptobrachium leishanense</name>
    <name type="common">Leishan spiny toad</name>
    <dbReference type="NCBI Taxonomy" id="445787"/>
    <lineage>
        <taxon>Eukaryota</taxon>
        <taxon>Metazoa</taxon>
        <taxon>Chordata</taxon>
        <taxon>Craniata</taxon>
        <taxon>Vertebrata</taxon>
        <taxon>Euteleostomi</taxon>
        <taxon>Amphibia</taxon>
        <taxon>Batrachia</taxon>
        <taxon>Anura</taxon>
        <taxon>Pelobatoidea</taxon>
        <taxon>Megophryidae</taxon>
        <taxon>Leptobrachium</taxon>
    </lineage>
</organism>
<evidence type="ECO:0000313" key="2">
    <source>
        <dbReference type="Ensembl" id="ENSLLEP00000020774.1"/>
    </source>
</evidence>